<dbReference type="SUPFAM" id="SSF53756">
    <property type="entry name" value="UDP-Glycosyltransferase/glycogen phosphorylase"/>
    <property type="match status" value="1"/>
</dbReference>
<dbReference type="InterPro" id="IPR028098">
    <property type="entry name" value="Glyco_trans_4-like_N"/>
</dbReference>
<dbReference type="GO" id="GO:0009103">
    <property type="term" value="P:lipopolysaccharide biosynthetic process"/>
    <property type="evidence" value="ECO:0007669"/>
    <property type="project" value="TreeGrafter"/>
</dbReference>
<organism evidence="5 6">
    <name type="scientific">Oxynema aestuarii AP17</name>
    <dbReference type="NCBI Taxonomy" id="2064643"/>
    <lineage>
        <taxon>Bacteria</taxon>
        <taxon>Bacillati</taxon>
        <taxon>Cyanobacteriota</taxon>
        <taxon>Cyanophyceae</taxon>
        <taxon>Oscillatoriophycideae</taxon>
        <taxon>Oscillatoriales</taxon>
        <taxon>Oscillatoriaceae</taxon>
        <taxon>Oxynema</taxon>
        <taxon>Oxynema aestuarii</taxon>
    </lineage>
</organism>
<dbReference type="CDD" id="cd03794">
    <property type="entry name" value="GT4_WbuB-like"/>
    <property type="match status" value="1"/>
</dbReference>
<dbReference type="Proteomes" id="UP000500857">
    <property type="component" value="Chromosome"/>
</dbReference>
<evidence type="ECO:0000259" key="4">
    <source>
        <dbReference type="Pfam" id="PF13579"/>
    </source>
</evidence>
<feature type="domain" description="Glycosyl transferase family 1" evidence="3">
    <location>
        <begin position="258"/>
        <end position="425"/>
    </location>
</feature>
<feature type="region of interest" description="Disordered" evidence="2">
    <location>
        <begin position="19"/>
        <end position="39"/>
    </location>
</feature>
<dbReference type="KEGG" id="oxy:HCG48_25175"/>
<evidence type="ECO:0000313" key="5">
    <source>
        <dbReference type="EMBL" id="QIZ73483.1"/>
    </source>
</evidence>
<keyword evidence="6" id="KW-1185">Reference proteome</keyword>
<reference evidence="5 6" key="1">
    <citation type="submission" date="2020-04" db="EMBL/GenBank/DDBJ databases">
        <authorList>
            <person name="Basu S."/>
            <person name="Maruthanayagam V."/>
            <person name="Chakraborty S."/>
            <person name="Pramanik A."/>
            <person name="Mukherjee J."/>
            <person name="Brink B."/>
        </authorList>
    </citation>
    <scope>NUCLEOTIDE SEQUENCE [LARGE SCALE GENOMIC DNA]</scope>
    <source>
        <strain evidence="5 6">AP17</strain>
    </source>
</reference>
<name>A0A6H1U625_9CYAN</name>
<feature type="domain" description="Glycosyltransferase subfamily 4-like N-terminal" evidence="4">
    <location>
        <begin position="63"/>
        <end position="229"/>
    </location>
</feature>
<dbReference type="GO" id="GO:0016757">
    <property type="term" value="F:glycosyltransferase activity"/>
    <property type="evidence" value="ECO:0007669"/>
    <property type="project" value="InterPro"/>
</dbReference>
<sequence>MFQKIWQSFLCNQRDNLPPYPTAIASPQQPTPRSTSDRTHFLPKSSTLSIVTQFYPPDYAATGQFIQELAAQLGKQGMNVRIFTGQPGYAFETPLAPPIESSENLHIRRSRTSRLWPQRIRGRAFNGLLFCLRSALHLIKSAHRGNILLLTTEPAYLPAIGYLVHLCFGAPYVCLLYDLYPDVAVQLRVVPAKHWLVKLWDALNRQIWKRARGVIVLSSTMKDRVVRKCPDIEDKISVIHSWADPKWIVPRHKQDNWFAHQHALVDRFTVLYSGNMGRCHDIETILKAVEHLQNDPIQFVFIGAGAKRQEFRDRVRELNLKNCLFLPYQDKKHLPYSLTACDLSLVSISPGLEGIIAPSKLYGILAAGRPVAAICEPHSYLRQLLAKARCGIAIDNGDGDRLAQWIRRLTQNPALTARLGENGRQYLKANFTPEIVARQYFEILSAEAIAPTRCSRAKRQPSQLF</sequence>
<dbReference type="PANTHER" id="PTHR46401">
    <property type="entry name" value="GLYCOSYLTRANSFERASE WBBK-RELATED"/>
    <property type="match status" value="1"/>
</dbReference>
<dbReference type="InterPro" id="IPR001296">
    <property type="entry name" value="Glyco_trans_1"/>
</dbReference>
<gene>
    <name evidence="5" type="ORF">HCG48_25175</name>
</gene>
<evidence type="ECO:0000256" key="2">
    <source>
        <dbReference type="SAM" id="MobiDB-lite"/>
    </source>
</evidence>
<dbReference type="RefSeq" id="WP_168571629.1">
    <property type="nucleotide sequence ID" value="NZ_CP051167.1"/>
</dbReference>
<protein>
    <submittedName>
        <fullName evidence="5">Glycosyltransferase family 4 protein</fullName>
    </submittedName>
</protein>
<proteinExistence type="predicted"/>
<dbReference type="EMBL" id="CP051167">
    <property type="protein sequence ID" value="QIZ73483.1"/>
    <property type="molecule type" value="Genomic_DNA"/>
</dbReference>
<dbReference type="AlphaFoldDB" id="A0A6H1U625"/>
<dbReference type="Pfam" id="PF13579">
    <property type="entry name" value="Glyco_trans_4_4"/>
    <property type="match status" value="1"/>
</dbReference>
<evidence type="ECO:0000256" key="1">
    <source>
        <dbReference type="ARBA" id="ARBA00022679"/>
    </source>
</evidence>
<accession>A0A6H1U625</accession>
<keyword evidence="1 5" id="KW-0808">Transferase</keyword>
<evidence type="ECO:0000259" key="3">
    <source>
        <dbReference type="Pfam" id="PF00534"/>
    </source>
</evidence>
<dbReference type="Gene3D" id="3.40.50.2000">
    <property type="entry name" value="Glycogen Phosphorylase B"/>
    <property type="match status" value="2"/>
</dbReference>
<feature type="compositionally biased region" description="Polar residues" evidence="2">
    <location>
        <begin position="25"/>
        <end position="34"/>
    </location>
</feature>
<dbReference type="Pfam" id="PF00534">
    <property type="entry name" value="Glycos_transf_1"/>
    <property type="match status" value="1"/>
</dbReference>
<evidence type="ECO:0000313" key="6">
    <source>
        <dbReference type="Proteomes" id="UP000500857"/>
    </source>
</evidence>
<dbReference type="PANTHER" id="PTHR46401:SF2">
    <property type="entry name" value="GLYCOSYLTRANSFERASE WBBK-RELATED"/>
    <property type="match status" value="1"/>
</dbReference>